<dbReference type="EMBL" id="GBRH01246557">
    <property type="protein sequence ID" value="JAD51338.1"/>
    <property type="molecule type" value="Transcribed_RNA"/>
</dbReference>
<reference evidence="1" key="2">
    <citation type="journal article" date="2015" name="Data Brief">
        <title>Shoot transcriptome of the giant reed, Arundo donax.</title>
        <authorList>
            <person name="Barrero R.A."/>
            <person name="Guerrero F.D."/>
            <person name="Moolhuijzen P."/>
            <person name="Goolsby J.A."/>
            <person name="Tidwell J."/>
            <person name="Bellgard S.E."/>
            <person name="Bellgard M.I."/>
        </authorList>
    </citation>
    <scope>NUCLEOTIDE SEQUENCE</scope>
    <source>
        <tissue evidence="1">Shoot tissue taken approximately 20 cm above the soil surface</tissue>
    </source>
</reference>
<proteinExistence type="predicted"/>
<name>A0A0A9AN78_ARUDO</name>
<organism evidence="1">
    <name type="scientific">Arundo donax</name>
    <name type="common">Giant reed</name>
    <name type="synonym">Donax arundinaceus</name>
    <dbReference type="NCBI Taxonomy" id="35708"/>
    <lineage>
        <taxon>Eukaryota</taxon>
        <taxon>Viridiplantae</taxon>
        <taxon>Streptophyta</taxon>
        <taxon>Embryophyta</taxon>
        <taxon>Tracheophyta</taxon>
        <taxon>Spermatophyta</taxon>
        <taxon>Magnoliopsida</taxon>
        <taxon>Liliopsida</taxon>
        <taxon>Poales</taxon>
        <taxon>Poaceae</taxon>
        <taxon>PACMAD clade</taxon>
        <taxon>Arundinoideae</taxon>
        <taxon>Arundineae</taxon>
        <taxon>Arundo</taxon>
    </lineage>
</organism>
<reference evidence="1" key="1">
    <citation type="submission" date="2014-09" db="EMBL/GenBank/DDBJ databases">
        <authorList>
            <person name="Magalhaes I.L.F."/>
            <person name="Oliveira U."/>
            <person name="Santos F.R."/>
            <person name="Vidigal T.H.D.A."/>
            <person name="Brescovit A.D."/>
            <person name="Santos A.J."/>
        </authorList>
    </citation>
    <scope>NUCLEOTIDE SEQUENCE</scope>
    <source>
        <tissue evidence="1">Shoot tissue taken approximately 20 cm above the soil surface</tissue>
    </source>
</reference>
<sequence>MKPHIKQPCLILCVQSQSCNRFFFLCTPFVTIVFNE</sequence>
<protein>
    <submittedName>
        <fullName evidence="1">Uncharacterized protein</fullName>
    </submittedName>
</protein>
<dbReference type="AlphaFoldDB" id="A0A0A9AN78"/>
<accession>A0A0A9AN78</accession>
<evidence type="ECO:0000313" key="1">
    <source>
        <dbReference type="EMBL" id="JAD51338.1"/>
    </source>
</evidence>